<evidence type="ECO:0000256" key="2">
    <source>
        <dbReference type="ARBA" id="ARBA00022630"/>
    </source>
</evidence>
<evidence type="ECO:0000256" key="1">
    <source>
        <dbReference type="ARBA" id="ARBA00007992"/>
    </source>
</evidence>
<keyword evidence="5" id="KW-0503">Monooxygenase</keyword>
<sequence>MGSTGTGTTSLALDIKIIGAGIGGLACGLALARKGHHITIFEASKELSEFGAGIQLTPNATRLIISQWGLRDEFLKYVNVPGVMTVRRYSDDSIIGEIAHNPMTEWEYGYPHWQIYRPDFQALLADGAHKAGVSIRFDHTVTAVDPDKGELTLKDGTKQTADLIIGADGIKSRSRSCLSDAEARAFKEYCFRAVVPRAKMEQDPETAMLMAGHLSMTWVGPGVAVLGYTIAAGQMYNFLVAVPRPSDAPVGKWNEPGDPNEMASMLQDFCPVVKKVCSYVDDCAKWTLGDLPPIESYVSSSGRFVLVGDAAHAIVPHLGSGAAMALEDAAALAEFVSAIKDHDELAALMHAYHDFRQPRIESIRKMAYGNQVFLTMEDGPGQEERDKLWAAMTSKWKTELKDLGEEGLKTRPKPTPDPSAQSLRTPEGREFLYGYDVVAEARKTLRMGSL</sequence>
<keyword evidence="4" id="KW-0560">Oxidoreductase</keyword>
<dbReference type="SUPFAM" id="SSF51905">
    <property type="entry name" value="FAD/NAD(P)-binding domain"/>
    <property type="match status" value="1"/>
</dbReference>
<evidence type="ECO:0000256" key="6">
    <source>
        <dbReference type="SAM" id="MobiDB-lite"/>
    </source>
</evidence>
<comment type="caution">
    <text evidence="8">The sequence shown here is derived from an EMBL/GenBank/DDBJ whole genome shotgun (WGS) entry which is preliminary data.</text>
</comment>
<evidence type="ECO:0000313" key="8">
    <source>
        <dbReference type="EMBL" id="KAK4543396.1"/>
    </source>
</evidence>
<dbReference type="GO" id="GO:0071949">
    <property type="term" value="F:FAD binding"/>
    <property type="evidence" value="ECO:0007669"/>
    <property type="project" value="InterPro"/>
</dbReference>
<dbReference type="Pfam" id="PF01494">
    <property type="entry name" value="FAD_binding_3"/>
    <property type="match status" value="1"/>
</dbReference>
<proteinExistence type="inferred from homology"/>
<feature type="region of interest" description="Disordered" evidence="6">
    <location>
        <begin position="403"/>
        <end position="426"/>
    </location>
</feature>
<dbReference type="PANTHER" id="PTHR13789:SF147">
    <property type="entry name" value="PUTATIVE (AFU_ORTHOLOGUE AFUA_2G01950)-RELATED"/>
    <property type="match status" value="1"/>
</dbReference>
<dbReference type="Gene3D" id="3.50.50.60">
    <property type="entry name" value="FAD/NAD(P)-binding domain"/>
    <property type="match status" value="1"/>
</dbReference>
<accession>A0AAV9JF39</accession>
<dbReference type="AlphaFoldDB" id="A0AAV9JF39"/>
<gene>
    <name evidence="8" type="ORF">LTR36_005539</name>
</gene>
<comment type="similarity">
    <text evidence="1">Belongs to the paxM FAD-dependent monooxygenase family.</text>
</comment>
<name>A0AAV9JF39_9PEZI</name>
<dbReference type="SUPFAM" id="SSF54373">
    <property type="entry name" value="FAD-linked reductases, C-terminal domain"/>
    <property type="match status" value="1"/>
</dbReference>
<dbReference type="PRINTS" id="PR00420">
    <property type="entry name" value="RNGMNOXGNASE"/>
</dbReference>
<dbReference type="GO" id="GO:0004497">
    <property type="term" value="F:monooxygenase activity"/>
    <property type="evidence" value="ECO:0007669"/>
    <property type="project" value="UniProtKB-KW"/>
</dbReference>
<keyword evidence="9" id="KW-1185">Reference proteome</keyword>
<evidence type="ECO:0000256" key="5">
    <source>
        <dbReference type="ARBA" id="ARBA00023033"/>
    </source>
</evidence>
<dbReference type="PANTHER" id="PTHR13789">
    <property type="entry name" value="MONOOXYGENASE"/>
    <property type="match status" value="1"/>
</dbReference>
<dbReference type="EMBL" id="JAVFHQ010000032">
    <property type="protein sequence ID" value="KAK4543396.1"/>
    <property type="molecule type" value="Genomic_DNA"/>
</dbReference>
<evidence type="ECO:0000313" key="9">
    <source>
        <dbReference type="Proteomes" id="UP001324427"/>
    </source>
</evidence>
<evidence type="ECO:0000256" key="3">
    <source>
        <dbReference type="ARBA" id="ARBA00022827"/>
    </source>
</evidence>
<organism evidence="8 9">
    <name type="scientific">Oleoguttula mirabilis</name>
    <dbReference type="NCBI Taxonomy" id="1507867"/>
    <lineage>
        <taxon>Eukaryota</taxon>
        <taxon>Fungi</taxon>
        <taxon>Dikarya</taxon>
        <taxon>Ascomycota</taxon>
        <taxon>Pezizomycotina</taxon>
        <taxon>Dothideomycetes</taxon>
        <taxon>Dothideomycetidae</taxon>
        <taxon>Mycosphaerellales</taxon>
        <taxon>Teratosphaeriaceae</taxon>
        <taxon>Oleoguttula</taxon>
    </lineage>
</organism>
<evidence type="ECO:0000256" key="4">
    <source>
        <dbReference type="ARBA" id="ARBA00023002"/>
    </source>
</evidence>
<keyword evidence="3" id="KW-0274">FAD</keyword>
<keyword evidence="2" id="KW-0285">Flavoprotein</keyword>
<protein>
    <recommendedName>
        <fullName evidence="7">FAD-binding domain-containing protein</fullName>
    </recommendedName>
</protein>
<evidence type="ECO:0000259" key="7">
    <source>
        <dbReference type="Pfam" id="PF01494"/>
    </source>
</evidence>
<dbReference type="Proteomes" id="UP001324427">
    <property type="component" value="Unassembled WGS sequence"/>
</dbReference>
<dbReference type="InterPro" id="IPR036188">
    <property type="entry name" value="FAD/NAD-bd_sf"/>
</dbReference>
<dbReference type="InterPro" id="IPR050493">
    <property type="entry name" value="FAD-dep_Monooxygenase_BioMet"/>
</dbReference>
<dbReference type="InterPro" id="IPR002938">
    <property type="entry name" value="FAD-bd"/>
</dbReference>
<reference evidence="8 9" key="1">
    <citation type="submission" date="2021-11" db="EMBL/GenBank/DDBJ databases">
        <title>Black yeast isolated from Biological Soil Crust.</title>
        <authorList>
            <person name="Kurbessoian T."/>
        </authorList>
    </citation>
    <scope>NUCLEOTIDE SEQUENCE [LARGE SCALE GENOMIC DNA]</scope>
    <source>
        <strain evidence="8 9">CCFEE 5522</strain>
    </source>
</reference>
<feature type="domain" description="FAD-binding" evidence="7">
    <location>
        <begin position="14"/>
        <end position="363"/>
    </location>
</feature>